<keyword evidence="2" id="KW-0449">Lipoprotein</keyword>
<dbReference type="Gene3D" id="1.20.1600.10">
    <property type="entry name" value="Outer membrane efflux proteins (OEP)"/>
    <property type="match status" value="1"/>
</dbReference>
<dbReference type="PROSITE" id="PS51257">
    <property type="entry name" value="PROKAR_LIPOPROTEIN"/>
    <property type="match status" value="1"/>
</dbReference>
<keyword evidence="3" id="KW-0175">Coiled coil</keyword>
<keyword evidence="5" id="KW-1185">Reference proteome</keyword>
<evidence type="ECO:0000313" key="4">
    <source>
        <dbReference type="EMBL" id="THG39412.1"/>
    </source>
</evidence>
<dbReference type="Gene3D" id="2.20.200.10">
    <property type="entry name" value="Outer membrane efflux proteins (OEP)"/>
    <property type="match status" value="1"/>
</dbReference>
<sequence>MRTRSSLAVLLALAGCAAPNPPRPEAAGVTAPLQWRTTLPAGAALDGDWWRRFGDPVLDTLVEQARTNNPDVAIAAARVQEARANERLARAQLFPSLDAGVGVTEARALNPLGVAAENTGVQPLFQAAYEVDLFGRIGNQVEAARQSTAATAAARDAALLSVTAATASGYITLRALDARRAVVEATITSRAEALRFAKSRADVGYTSQLELRQAEAEYRATTQILPQVQLAITRQENALSTLTGVTPRAIPRGRPLSALAPPGVPAGLPSDLLRRRPDIAQAEYSLAATDASLAAARAQFLPSLRLTGSAGLTLSTALADPVSIWSIGASILAPLFQGGRLTANVEGAAARRDQAAFTYQRTALTAFREVEDNLAAVDRLAAQRRELEAQRTATAEALRHATNRYRAGYATYLEQLDAQRTLLNVDLTLVQLRADQINSVIALYQAMGGGWSADQPAG</sequence>
<comment type="caution">
    <text evidence="4">The sequence shown here is derived from an EMBL/GenBank/DDBJ whole genome shotgun (WGS) entry which is preliminary data.</text>
</comment>
<dbReference type="Proteomes" id="UP000308038">
    <property type="component" value="Unassembled WGS sequence"/>
</dbReference>
<dbReference type="PANTHER" id="PTHR30203:SF33">
    <property type="entry name" value="BLR4455 PROTEIN"/>
    <property type="match status" value="1"/>
</dbReference>
<comment type="similarity">
    <text evidence="1 2">Belongs to the outer membrane factor (OMF) (TC 1.B.17) family.</text>
</comment>
<dbReference type="Pfam" id="PF02321">
    <property type="entry name" value="OEP"/>
    <property type="match status" value="2"/>
</dbReference>
<keyword evidence="2" id="KW-0472">Membrane</keyword>
<comment type="subcellular location">
    <subcellularLocation>
        <location evidence="2">Cell membrane</location>
        <topology evidence="2">Lipid-anchor</topology>
    </subcellularLocation>
</comment>
<organism evidence="4 5">
    <name type="scientific">Sphingomonas olei</name>
    <dbReference type="NCBI Taxonomy" id="1886787"/>
    <lineage>
        <taxon>Bacteria</taxon>
        <taxon>Pseudomonadati</taxon>
        <taxon>Pseudomonadota</taxon>
        <taxon>Alphaproteobacteria</taxon>
        <taxon>Sphingomonadales</taxon>
        <taxon>Sphingomonadaceae</taxon>
        <taxon>Sphingomonas</taxon>
    </lineage>
</organism>
<evidence type="ECO:0000313" key="5">
    <source>
        <dbReference type="Proteomes" id="UP000308038"/>
    </source>
</evidence>
<evidence type="ECO:0000256" key="3">
    <source>
        <dbReference type="SAM" id="Coils"/>
    </source>
</evidence>
<reference evidence="4 5" key="1">
    <citation type="submission" date="2019-04" db="EMBL/GenBank/DDBJ databases">
        <title>Microbes associate with the intestines of laboratory mice.</title>
        <authorList>
            <person name="Navarre W."/>
            <person name="Wong E."/>
            <person name="Huang K.C."/>
            <person name="Tropini C."/>
            <person name="Ng K."/>
            <person name="Yu B."/>
        </authorList>
    </citation>
    <scope>NUCLEOTIDE SEQUENCE [LARGE SCALE GENOMIC DNA]</scope>
    <source>
        <strain evidence="4 5">NM83_B4-11</strain>
    </source>
</reference>
<dbReference type="InterPro" id="IPR003423">
    <property type="entry name" value="OMP_efflux"/>
</dbReference>
<keyword evidence="2" id="KW-1134">Transmembrane beta strand</keyword>
<evidence type="ECO:0000256" key="2">
    <source>
        <dbReference type="RuleBase" id="RU362097"/>
    </source>
</evidence>
<proteinExistence type="inferred from homology"/>
<dbReference type="InterPro" id="IPR010131">
    <property type="entry name" value="MdtP/NodT-like"/>
</dbReference>
<protein>
    <submittedName>
        <fullName evidence="4">Efflux transporter outer membrane subunit</fullName>
    </submittedName>
</protein>
<dbReference type="NCBIfam" id="TIGR01845">
    <property type="entry name" value="outer_NodT"/>
    <property type="match status" value="1"/>
</dbReference>
<dbReference type="EMBL" id="SSTI01000008">
    <property type="protein sequence ID" value="THG39412.1"/>
    <property type="molecule type" value="Genomic_DNA"/>
</dbReference>
<name>A0ABY2QG03_9SPHN</name>
<dbReference type="PANTHER" id="PTHR30203">
    <property type="entry name" value="OUTER MEMBRANE CATION EFFLUX PROTEIN"/>
    <property type="match status" value="1"/>
</dbReference>
<feature type="coiled-coil region" evidence="3">
    <location>
        <begin position="370"/>
        <end position="404"/>
    </location>
</feature>
<evidence type="ECO:0000256" key="1">
    <source>
        <dbReference type="ARBA" id="ARBA00007613"/>
    </source>
</evidence>
<keyword evidence="2" id="KW-0812">Transmembrane</keyword>
<accession>A0ABY2QG03</accession>
<dbReference type="SUPFAM" id="SSF56954">
    <property type="entry name" value="Outer membrane efflux proteins (OEP)"/>
    <property type="match status" value="1"/>
</dbReference>
<gene>
    <name evidence="4" type="ORF">E5988_12090</name>
</gene>
<keyword evidence="2" id="KW-0564">Palmitate</keyword>
<dbReference type="RefSeq" id="WP_136451817.1">
    <property type="nucleotide sequence ID" value="NZ_SSTI01000008.1"/>
</dbReference>